<dbReference type="PRINTS" id="PR00304">
    <property type="entry name" value="TCOMPLEXTCP1"/>
</dbReference>
<accession>A0A498K9H8</accession>
<dbReference type="FunFam" id="3.30.260.10:FF:000022">
    <property type="entry name" value="T-complex protein 1 subunit eta"/>
    <property type="match status" value="1"/>
</dbReference>
<dbReference type="GO" id="GO:0005832">
    <property type="term" value="C:chaperonin-containing T-complex"/>
    <property type="evidence" value="ECO:0007669"/>
    <property type="project" value="UniProtKB-ARBA"/>
</dbReference>
<feature type="region of interest" description="Disordered" evidence="11">
    <location>
        <begin position="564"/>
        <end position="595"/>
    </location>
</feature>
<dbReference type="Pfam" id="PF00118">
    <property type="entry name" value="Cpn60_TCP1"/>
    <property type="match status" value="2"/>
</dbReference>
<dbReference type="InterPro" id="IPR012720">
    <property type="entry name" value="Chap_CCT_eta"/>
</dbReference>
<evidence type="ECO:0000256" key="6">
    <source>
        <dbReference type="ARBA" id="ARBA00022840"/>
    </source>
</evidence>
<keyword evidence="7 9" id="KW-0143">Chaperone</keyword>
<evidence type="ECO:0000256" key="7">
    <source>
        <dbReference type="ARBA" id="ARBA00023186"/>
    </source>
</evidence>
<keyword evidence="6 9" id="KW-0067">ATP-binding</keyword>
<dbReference type="Proteomes" id="UP000290289">
    <property type="component" value="Chromosome 3"/>
</dbReference>
<dbReference type="GO" id="GO:0016887">
    <property type="term" value="F:ATP hydrolysis activity"/>
    <property type="evidence" value="ECO:0007669"/>
    <property type="project" value="InterPro"/>
</dbReference>
<dbReference type="GO" id="GO:0005524">
    <property type="term" value="F:ATP binding"/>
    <property type="evidence" value="ECO:0007669"/>
    <property type="project" value="UniProtKB-KW"/>
</dbReference>
<dbReference type="InterPro" id="IPR002194">
    <property type="entry name" value="Chaperonin_TCP-1_CS"/>
</dbReference>
<dbReference type="GO" id="GO:0140662">
    <property type="term" value="F:ATP-dependent protein folding chaperone"/>
    <property type="evidence" value="ECO:0007669"/>
    <property type="project" value="InterPro"/>
</dbReference>
<protein>
    <recommendedName>
        <fullName evidence="3 10">T-complex protein 1 subunit eta</fullName>
        <shortName evidence="10">TCP-1-eta</shortName>
    </recommendedName>
    <alternativeName>
        <fullName evidence="8 10">CCT-eta</fullName>
    </alternativeName>
</protein>
<dbReference type="InterPro" id="IPR027409">
    <property type="entry name" value="GroEL-like_apical_dom_sf"/>
</dbReference>
<dbReference type="PANTHER" id="PTHR11353">
    <property type="entry name" value="CHAPERONIN"/>
    <property type="match status" value="1"/>
</dbReference>
<dbReference type="InterPro" id="IPR002423">
    <property type="entry name" value="Cpn60/GroEL/TCP-1"/>
</dbReference>
<dbReference type="PROSITE" id="PS00995">
    <property type="entry name" value="TCP1_3"/>
    <property type="match status" value="1"/>
</dbReference>
<dbReference type="PROSITE" id="PS00750">
    <property type="entry name" value="TCP1_1"/>
    <property type="match status" value="1"/>
</dbReference>
<dbReference type="AlphaFoldDB" id="A0A498K9H8"/>
<dbReference type="Gene3D" id="3.30.260.10">
    <property type="entry name" value="TCP-1-like chaperonin intermediate domain"/>
    <property type="match status" value="1"/>
</dbReference>
<dbReference type="SUPFAM" id="SSF52029">
    <property type="entry name" value="GroEL apical domain-like"/>
    <property type="match status" value="1"/>
</dbReference>
<comment type="similarity">
    <text evidence="2 9">Belongs to the TCP-1 chaperonin family.</text>
</comment>
<dbReference type="EMBL" id="RDQH01000329">
    <property type="protein sequence ID" value="RXI04950.1"/>
    <property type="molecule type" value="Genomic_DNA"/>
</dbReference>
<dbReference type="FunFam" id="1.10.560.10:FF:000017">
    <property type="entry name" value="T-complex protein 1 subunit eta"/>
    <property type="match status" value="1"/>
</dbReference>
<dbReference type="STRING" id="3750.A0A498K9H8"/>
<keyword evidence="5 9" id="KW-0547">Nucleotide-binding</keyword>
<evidence type="ECO:0000256" key="9">
    <source>
        <dbReference type="RuleBase" id="RU004187"/>
    </source>
</evidence>
<reference evidence="12 13" key="1">
    <citation type="submission" date="2018-10" db="EMBL/GenBank/DDBJ databases">
        <title>A high-quality apple genome assembly.</title>
        <authorList>
            <person name="Hu J."/>
        </authorList>
    </citation>
    <scope>NUCLEOTIDE SEQUENCE [LARGE SCALE GENOMIC DNA]</scope>
    <source>
        <strain evidence="13">cv. HFTH1</strain>
        <tissue evidence="12">Young leaf</tissue>
    </source>
</reference>
<evidence type="ECO:0000313" key="13">
    <source>
        <dbReference type="Proteomes" id="UP000290289"/>
    </source>
</evidence>
<dbReference type="InterPro" id="IPR027413">
    <property type="entry name" value="GROEL-like_equatorial_sf"/>
</dbReference>
<dbReference type="Gene3D" id="1.10.560.10">
    <property type="entry name" value="GroEL-like equatorial domain"/>
    <property type="match status" value="1"/>
</dbReference>
<gene>
    <name evidence="12" type="ORF">DVH24_039224</name>
</gene>
<proteinExistence type="inferred from homology"/>
<evidence type="ECO:0000256" key="4">
    <source>
        <dbReference type="ARBA" id="ARBA00022490"/>
    </source>
</evidence>
<evidence type="ECO:0000256" key="5">
    <source>
        <dbReference type="ARBA" id="ARBA00022741"/>
    </source>
</evidence>
<evidence type="ECO:0000256" key="3">
    <source>
        <dbReference type="ARBA" id="ARBA00015836"/>
    </source>
</evidence>
<dbReference type="InterPro" id="IPR017998">
    <property type="entry name" value="Chaperone_TCP-1"/>
</dbReference>
<name>A0A498K9H8_MALDO</name>
<comment type="caution">
    <text evidence="12">The sequence shown here is derived from an EMBL/GenBank/DDBJ whole genome shotgun (WGS) entry which is preliminary data.</text>
</comment>
<evidence type="ECO:0000256" key="1">
    <source>
        <dbReference type="ARBA" id="ARBA00004496"/>
    </source>
</evidence>
<dbReference type="CDD" id="cd03340">
    <property type="entry name" value="TCP1_eta"/>
    <property type="match status" value="1"/>
</dbReference>
<comment type="function">
    <text evidence="10">Molecular chaperone; assists the folding of proteins upon ATP hydrolysis. Known to play a role, in vitro, in the folding of actin and tubulin.</text>
</comment>
<evidence type="ECO:0000256" key="11">
    <source>
        <dbReference type="SAM" id="MobiDB-lite"/>
    </source>
</evidence>
<dbReference type="PROSITE" id="PS00751">
    <property type="entry name" value="TCP1_2"/>
    <property type="match status" value="1"/>
</dbReference>
<keyword evidence="4 10" id="KW-0963">Cytoplasm</keyword>
<dbReference type="GO" id="GO:0051082">
    <property type="term" value="F:unfolded protein binding"/>
    <property type="evidence" value="ECO:0007669"/>
    <property type="project" value="InterPro"/>
</dbReference>
<comment type="subunit">
    <text evidence="10">Heterooligomeric complex that forms two stacked rings.</text>
</comment>
<organism evidence="12 13">
    <name type="scientific">Malus domestica</name>
    <name type="common">Apple</name>
    <name type="synonym">Pyrus malus</name>
    <dbReference type="NCBI Taxonomy" id="3750"/>
    <lineage>
        <taxon>Eukaryota</taxon>
        <taxon>Viridiplantae</taxon>
        <taxon>Streptophyta</taxon>
        <taxon>Embryophyta</taxon>
        <taxon>Tracheophyta</taxon>
        <taxon>Spermatophyta</taxon>
        <taxon>Magnoliopsida</taxon>
        <taxon>eudicotyledons</taxon>
        <taxon>Gunneridae</taxon>
        <taxon>Pentapetalae</taxon>
        <taxon>rosids</taxon>
        <taxon>fabids</taxon>
        <taxon>Rosales</taxon>
        <taxon>Rosaceae</taxon>
        <taxon>Amygdaloideae</taxon>
        <taxon>Maleae</taxon>
        <taxon>Malus</taxon>
    </lineage>
</organism>
<dbReference type="FunFam" id="3.50.7.10:FF:000006">
    <property type="entry name" value="T-complex protein 1 subunit eta"/>
    <property type="match status" value="1"/>
</dbReference>
<evidence type="ECO:0000256" key="2">
    <source>
        <dbReference type="ARBA" id="ARBA00008020"/>
    </source>
</evidence>
<feature type="compositionally biased region" description="Basic residues" evidence="11">
    <location>
        <begin position="585"/>
        <end position="595"/>
    </location>
</feature>
<dbReference type="InterPro" id="IPR027410">
    <property type="entry name" value="TCP-1-like_intermed_sf"/>
</dbReference>
<evidence type="ECO:0000256" key="10">
    <source>
        <dbReference type="RuleBase" id="RU365042"/>
    </source>
</evidence>
<sequence length="595" mass="64097">MSSMLQPQIILLKEGTDTSQGKAQLVSNINACTAVADVVRTTLGPRGMDKLIHDDKGSVTISNDGATIMKLLDIVHPAAKILVDIAKSQDSEVGDGTTTVVLLAGEFLKEAKPFIEDGVHPQSLIKSYRTASYLAIEKIKELAVSIEGKSLEEKKNLLGKCAATTLSSKLIGGEKEFFASMVVDAVIAIGDEDRLNMIGIKKLTGKDTMMGATIAKEVSEVHAGVVRGMVNEKLVALQVSGGNMRDSFLVNGVAFKKTFSYAGFEQQPKKFLNPKILLLNIELELKSEKENAEIRLSDPSQYQSIVDAEWNIIYDKLDKCVQSGAKVVLSRLAIGDLATQYFADRDIFCAGRVTEEDLHRVAAATGGTVQTSINNVIEEVLGTCECFEERQVGNERFNIFSGCPSGRTATIVLRGGADQFIEEAERSLHDAIMIVRRALKNSTVVAGGGAIDMEISRYLRQKAHEIRGKSQFFINSYAKALEVIPRQLCDNAGFDATDVLNKLRQKHAHPSGEGALHGVDINTGGIADSFANFVWEPAVVKINAINAATEAACLVLSVDETVKNPKSESAQGEAAASAMGGRGHGGGRGRGMRRR</sequence>
<keyword evidence="13" id="KW-1185">Reference proteome</keyword>
<dbReference type="FunFam" id="1.10.560.10:FF:000045">
    <property type="entry name" value="T-complex protein 1 subunit eta"/>
    <property type="match status" value="1"/>
</dbReference>
<evidence type="ECO:0000256" key="8">
    <source>
        <dbReference type="ARBA" id="ARBA00032221"/>
    </source>
</evidence>
<dbReference type="Gene3D" id="3.50.7.10">
    <property type="entry name" value="GroEL"/>
    <property type="match status" value="1"/>
</dbReference>
<evidence type="ECO:0000313" key="12">
    <source>
        <dbReference type="EMBL" id="RXI04950.1"/>
    </source>
</evidence>
<comment type="subcellular location">
    <subcellularLocation>
        <location evidence="1 10">Cytoplasm</location>
    </subcellularLocation>
</comment>
<dbReference type="SUPFAM" id="SSF48592">
    <property type="entry name" value="GroEL equatorial domain-like"/>
    <property type="match status" value="1"/>
</dbReference>
<feature type="compositionally biased region" description="Low complexity" evidence="11">
    <location>
        <begin position="567"/>
        <end position="579"/>
    </location>
</feature>
<dbReference type="SUPFAM" id="SSF54849">
    <property type="entry name" value="GroEL-intermediate domain like"/>
    <property type="match status" value="1"/>
</dbReference>